<reference evidence="2" key="1">
    <citation type="submission" date="2017-01" db="EMBL/GenBank/DDBJ databases">
        <authorList>
            <person name="Varghese N."/>
            <person name="Submissions S."/>
        </authorList>
    </citation>
    <scope>NUCLEOTIDE SEQUENCE [LARGE SCALE GENOMIC DNA]</scope>
    <source>
        <strain evidence="2">DSM 29430</strain>
    </source>
</reference>
<dbReference type="STRING" id="633194.SAMN05421759_105110"/>
<dbReference type="RefSeq" id="WP_076448090.1">
    <property type="nucleotide sequence ID" value="NZ_FTOQ01000005.1"/>
</dbReference>
<organism evidence="1 2">
    <name type="scientific">Roseivivax lentus</name>
    <dbReference type="NCBI Taxonomy" id="633194"/>
    <lineage>
        <taxon>Bacteria</taxon>
        <taxon>Pseudomonadati</taxon>
        <taxon>Pseudomonadota</taxon>
        <taxon>Alphaproteobacteria</taxon>
        <taxon>Rhodobacterales</taxon>
        <taxon>Roseobacteraceae</taxon>
        <taxon>Roseivivax</taxon>
    </lineage>
</organism>
<proteinExistence type="predicted"/>
<name>A0A1N7MR66_9RHOB</name>
<sequence>MAGRSDEAETAGQTDRGDGADAVVDLNQLFRRLAEQMACLEAQSQSAEACMAALLARAAGAEKAVAAPELQNLDRVTQTLGELHAFLRRAAEAAPPGIGLDLRSATEAVRLGALSEKLRGQTGRAAATKGSVELF</sequence>
<accession>A0A1N7MR66</accession>
<dbReference type="OrthoDB" id="9973375at2"/>
<evidence type="ECO:0000313" key="1">
    <source>
        <dbReference type="EMBL" id="SIS88624.1"/>
    </source>
</evidence>
<protein>
    <submittedName>
        <fullName evidence="1">Uncharacterized protein</fullName>
    </submittedName>
</protein>
<dbReference type="EMBL" id="FTOQ01000005">
    <property type="protein sequence ID" value="SIS88624.1"/>
    <property type="molecule type" value="Genomic_DNA"/>
</dbReference>
<gene>
    <name evidence="1" type="ORF">SAMN05421759_105110</name>
</gene>
<dbReference type="Proteomes" id="UP000186684">
    <property type="component" value="Unassembled WGS sequence"/>
</dbReference>
<evidence type="ECO:0000313" key="2">
    <source>
        <dbReference type="Proteomes" id="UP000186684"/>
    </source>
</evidence>
<dbReference type="AlphaFoldDB" id="A0A1N7MR66"/>
<keyword evidence="2" id="KW-1185">Reference proteome</keyword>